<comment type="subcellular location">
    <subcellularLocation>
        <location evidence="15">Postsynaptic cell membrane</location>
        <topology evidence="15">Multi-pass membrane protein</topology>
    </subcellularLocation>
</comment>
<dbReference type="InterPro" id="IPR036719">
    <property type="entry name" value="Neuro-gated_channel_TM_sf"/>
</dbReference>
<comment type="similarity">
    <text evidence="20">Belongs to the ligand-gated ion channel (TC 1.A.9) family.</text>
</comment>
<dbReference type="InterPro" id="IPR006201">
    <property type="entry name" value="Neur_channel"/>
</dbReference>
<keyword evidence="7 20" id="KW-0406">Ion transport</keyword>
<evidence type="ECO:0000313" key="23">
    <source>
        <dbReference type="Ensembl" id="ENSMMDP00005007254.1"/>
    </source>
</evidence>
<dbReference type="GeneTree" id="ENSGT00940000163471"/>
<evidence type="ECO:0000259" key="21">
    <source>
        <dbReference type="Pfam" id="PF02931"/>
    </source>
</evidence>
<dbReference type="PRINTS" id="PR00252">
    <property type="entry name" value="NRIONCHANNEL"/>
</dbReference>
<keyword evidence="24" id="KW-1185">Reference proteome</keyword>
<evidence type="ECO:0000256" key="8">
    <source>
        <dbReference type="ARBA" id="ARBA00023136"/>
    </source>
</evidence>
<evidence type="ECO:0000259" key="22">
    <source>
        <dbReference type="Pfam" id="PF02932"/>
    </source>
</evidence>
<name>A0A667X408_9TELE</name>
<evidence type="ECO:0000256" key="20">
    <source>
        <dbReference type="RuleBase" id="RU000687"/>
    </source>
</evidence>
<keyword evidence="4" id="KW-0732">Signal</keyword>
<dbReference type="SUPFAM" id="SSF90112">
    <property type="entry name" value="Neurotransmitter-gated ion-channel transmembrane pore"/>
    <property type="match status" value="1"/>
</dbReference>
<feature type="transmembrane region" description="Helical" evidence="20">
    <location>
        <begin position="244"/>
        <end position="270"/>
    </location>
</feature>
<sequence>MVDMLLNGILEVDEKKQTFTCFVTASTSWDSDILQWRPKEVCGLRRISIQREKLWIPDIVILEDIGNSGVSIYNQYALVFHFGLLQVVDRYELTTACRMDLYRFPFDTQICSITFQSVLNTVHEVRLRSYFNQSTMNHHTREVFTSLGEWELVGINITVEQYNIGLTAWDQLKYMIILERRPLLYVINLVIPITFLLVLDVASFCISEARGEKLGFKVTILLSISVLLLILQDILPSTGDRLPLMAFYCSVIFTLTGLSLLETMVVSLLVNLDDCVEKDMDALETGDLAESQKEVENCEDPGRQGEPARAVDISLETKENEPNISGGDAHRRMTLQKLLISIFKPGKKKPRYYKEVAKKIDIVYFCLYFIFVIAFMAYTFNEWVH</sequence>
<dbReference type="InterPro" id="IPR036734">
    <property type="entry name" value="Neur_chan_lig-bd_sf"/>
</dbReference>
<dbReference type="Pfam" id="PF02931">
    <property type="entry name" value="Neur_chan_LBD"/>
    <property type="match status" value="1"/>
</dbReference>
<keyword evidence="1 20" id="KW-0813">Transport</keyword>
<comment type="function">
    <text evidence="19">Forms serotonin (5-hydroxytryptamine/5-HT3)-activated cation-selective channel complexes, which when activated cause fast, depolarizing responses in neurons.</text>
</comment>
<evidence type="ECO:0000256" key="5">
    <source>
        <dbReference type="ARBA" id="ARBA00022989"/>
    </source>
</evidence>
<evidence type="ECO:0000256" key="15">
    <source>
        <dbReference type="ARBA" id="ARBA00034104"/>
    </source>
</evidence>
<keyword evidence="8 20" id="KW-0472">Membrane</keyword>
<evidence type="ECO:0000256" key="4">
    <source>
        <dbReference type="ARBA" id="ARBA00022729"/>
    </source>
</evidence>
<dbReference type="InterPro" id="IPR018000">
    <property type="entry name" value="Neurotransmitter_ion_chnl_CS"/>
</dbReference>
<evidence type="ECO:0000256" key="1">
    <source>
        <dbReference type="ARBA" id="ARBA00022448"/>
    </source>
</evidence>
<feature type="transmembrane region" description="Helical" evidence="20">
    <location>
        <begin position="214"/>
        <end position="232"/>
    </location>
</feature>
<evidence type="ECO:0000256" key="17">
    <source>
        <dbReference type="ARBA" id="ARBA00036239"/>
    </source>
</evidence>
<keyword evidence="10" id="KW-0675">Receptor</keyword>
<evidence type="ECO:0000256" key="19">
    <source>
        <dbReference type="ARBA" id="ARBA00037540"/>
    </source>
</evidence>
<evidence type="ECO:0000256" key="3">
    <source>
        <dbReference type="ARBA" id="ARBA00022692"/>
    </source>
</evidence>
<proteinExistence type="inferred from homology"/>
<evidence type="ECO:0000256" key="13">
    <source>
        <dbReference type="ARBA" id="ARBA00023286"/>
    </source>
</evidence>
<reference evidence="23" key="1">
    <citation type="submission" date="2019-06" db="EMBL/GenBank/DDBJ databases">
        <authorList>
            <consortium name="Wellcome Sanger Institute Data Sharing"/>
        </authorList>
    </citation>
    <scope>NUCLEOTIDE SEQUENCE [LARGE SCALE GENOMIC DNA]</scope>
</reference>
<keyword evidence="5 20" id="KW-1133">Transmembrane helix</keyword>
<dbReference type="InterPro" id="IPR006202">
    <property type="entry name" value="Neur_chan_lig-bd"/>
</dbReference>
<feature type="transmembrane region" description="Helical" evidence="20">
    <location>
        <begin position="183"/>
        <end position="202"/>
    </location>
</feature>
<dbReference type="Gene3D" id="2.70.170.10">
    <property type="entry name" value="Neurotransmitter-gated ion-channel ligand-binding domain"/>
    <property type="match status" value="1"/>
</dbReference>
<keyword evidence="9" id="KW-1015">Disulfide bond</keyword>
<dbReference type="FunFam" id="2.70.170.10:FF:000017">
    <property type="entry name" value="5-hydroxytryptamine receptor 3A"/>
    <property type="match status" value="1"/>
</dbReference>
<gene>
    <name evidence="23" type="primary">LOC115364273</name>
</gene>
<evidence type="ECO:0000256" key="18">
    <source>
        <dbReference type="ARBA" id="ARBA00036634"/>
    </source>
</evidence>
<evidence type="ECO:0000256" key="7">
    <source>
        <dbReference type="ARBA" id="ARBA00023065"/>
    </source>
</evidence>
<feature type="domain" description="Neurotransmitter-gated ion-channel transmembrane" evidence="22">
    <location>
        <begin position="189"/>
        <end position="295"/>
    </location>
</feature>
<evidence type="ECO:0000256" key="16">
    <source>
        <dbReference type="ARBA" id="ARBA00034430"/>
    </source>
</evidence>
<keyword evidence="12" id="KW-0628">Postsynaptic cell membrane</keyword>
<dbReference type="InterPro" id="IPR038050">
    <property type="entry name" value="Neuro_actylchol_rec"/>
</dbReference>
<dbReference type="SUPFAM" id="SSF63712">
    <property type="entry name" value="Nicotinic receptor ligand binding domain-like"/>
    <property type="match status" value="1"/>
</dbReference>
<dbReference type="Gene3D" id="1.20.58.390">
    <property type="entry name" value="Neurotransmitter-gated ion-channel transmembrane domain"/>
    <property type="match status" value="1"/>
</dbReference>
<evidence type="ECO:0000256" key="12">
    <source>
        <dbReference type="ARBA" id="ARBA00023257"/>
    </source>
</evidence>
<dbReference type="GO" id="GO:0005230">
    <property type="term" value="F:extracellular ligand-gated monoatomic ion channel activity"/>
    <property type="evidence" value="ECO:0007669"/>
    <property type="project" value="InterPro"/>
</dbReference>
<reference evidence="23" key="2">
    <citation type="submission" date="2025-08" db="UniProtKB">
        <authorList>
            <consortium name="Ensembl"/>
        </authorList>
    </citation>
    <scope>IDENTIFICATION</scope>
</reference>
<dbReference type="GO" id="GO:0045211">
    <property type="term" value="C:postsynaptic membrane"/>
    <property type="evidence" value="ECO:0007669"/>
    <property type="project" value="UniProtKB-SubCell"/>
</dbReference>
<organism evidence="23 24">
    <name type="scientific">Myripristis murdjan</name>
    <name type="common">pinecone soldierfish</name>
    <dbReference type="NCBI Taxonomy" id="586833"/>
    <lineage>
        <taxon>Eukaryota</taxon>
        <taxon>Metazoa</taxon>
        <taxon>Chordata</taxon>
        <taxon>Craniata</taxon>
        <taxon>Vertebrata</taxon>
        <taxon>Euteleostomi</taxon>
        <taxon>Actinopterygii</taxon>
        <taxon>Neopterygii</taxon>
        <taxon>Teleostei</taxon>
        <taxon>Neoteleostei</taxon>
        <taxon>Acanthomorphata</taxon>
        <taxon>Holocentriformes</taxon>
        <taxon>Holocentridae</taxon>
        <taxon>Myripristis</taxon>
    </lineage>
</organism>
<comment type="catalytic activity">
    <reaction evidence="17">
        <text>Na(+)(in) = Na(+)(out)</text>
        <dbReference type="Rhea" id="RHEA:34963"/>
        <dbReference type="ChEBI" id="CHEBI:29101"/>
    </reaction>
</comment>
<protein>
    <submittedName>
        <fullName evidence="23">Uncharacterized protein</fullName>
    </submittedName>
</protein>
<dbReference type="AlphaFoldDB" id="A0A667X408"/>
<evidence type="ECO:0000313" key="24">
    <source>
        <dbReference type="Proteomes" id="UP000472263"/>
    </source>
</evidence>
<keyword evidence="14 20" id="KW-0407">Ion channel</keyword>
<comment type="catalytic activity">
    <reaction evidence="18">
        <text>Ca(2+)(in) = Ca(2+)(out)</text>
        <dbReference type="Rhea" id="RHEA:29671"/>
        <dbReference type="ChEBI" id="CHEBI:29108"/>
    </reaction>
</comment>
<evidence type="ECO:0000256" key="9">
    <source>
        <dbReference type="ARBA" id="ARBA00023157"/>
    </source>
</evidence>
<comment type="catalytic activity">
    <reaction evidence="16">
        <text>K(+)(in) = K(+)(out)</text>
        <dbReference type="Rhea" id="RHEA:29463"/>
        <dbReference type="ChEBI" id="CHEBI:29103"/>
    </reaction>
</comment>
<dbReference type="PANTHER" id="PTHR18945">
    <property type="entry name" value="NEUROTRANSMITTER GATED ION CHANNEL"/>
    <property type="match status" value="1"/>
</dbReference>
<dbReference type="Proteomes" id="UP000472263">
    <property type="component" value="Chromosome 8"/>
</dbReference>
<dbReference type="InParanoid" id="A0A667X408"/>
<dbReference type="Ensembl" id="ENSMMDT00005007450.1">
    <property type="protein sequence ID" value="ENSMMDP00005007254.1"/>
    <property type="gene ID" value="ENSMMDG00005003952.1"/>
</dbReference>
<accession>A0A667X408</accession>
<keyword evidence="11" id="KW-0325">Glycoprotein</keyword>
<evidence type="ECO:0000256" key="11">
    <source>
        <dbReference type="ARBA" id="ARBA00023180"/>
    </source>
</evidence>
<evidence type="ECO:0000256" key="14">
    <source>
        <dbReference type="ARBA" id="ARBA00023303"/>
    </source>
</evidence>
<evidence type="ECO:0000256" key="2">
    <source>
        <dbReference type="ARBA" id="ARBA00022475"/>
    </source>
</evidence>
<keyword evidence="3 20" id="KW-0812">Transmembrane</keyword>
<evidence type="ECO:0000256" key="10">
    <source>
        <dbReference type="ARBA" id="ARBA00023170"/>
    </source>
</evidence>
<feature type="transmembrane region" description="Helical" evidence="20">
    <location>
        <begin position="362"/>
        <end position="380"/>
    </location>
</feature>
<feature type="domain" description="Neurotransmitter-gated ion-channel ligand-binding" evidence="21">
    <location>
        <begin position="2"/>
        <end position="182"/>
    </location>
</feature>
<keyword evidence="6" id="KW-0770">Synapse</keyword>
<dbReference type="GO" id="GO:0004888">
    <property type="term" value="F:transmembrane signaling receptor activity"/>
    <property type="evidence" value="ECO:0007669"/>
    <property type="project" value="InterPro"/>
</dbReference>
<dbReference type="PROSITE" id="PS00236">
    <property type="entry name" value="NEUROTR_ION_CHANNEL"/>
    <property type="match status" value="1"/>
</dbReference>
<keyword evidence="2" id="KW-1003">Cell membrane</keyword>
<dbReference type="Pfam" id="PF02932">
    <property type="entry name" value="Neur_chan_memb"/>
    <property type="match status" value="1"/>
</dbReference>
<evidence type="ECO:0000256" key="6">
    <source>
        <dbReference type="ARBA" id="ARBA00023018"/>
    </source>
</evidence>
<dbReference type="InterPro" id="IPR006029">
    <property type="entry name" value="Neurotrans-gated_channel_TM"/>
</dbReference>
<keyword evidence="13" id="KW-1071">Ligand-gated ion channel</keyword>
<reference evidence="23" key="3">
    <citation type="submission" date="2025-09" db="UniProtKB">
        <authorList>
            <consortium name="Ensembl"/>
        </authorList>
    </citation>
    <scope>IDENTIFICATION</scope>
</reference>